<evidence type="ECO:0000256" key="1">
    <source>
        <dbReference type="ARBA" id="ARBA00000877"/>
    </source>
</evidence>
<comment type="similarity">
    <text evidence="10">Belongs to the adenylate cyclase family. DacA/CdaA subfamily.</text>
</comment>
<dbReference type="GO" id="GO:0005524">
    <property type="term" value="F:ATP binding"/>
    <property type="evidence" value="ECO:0007669"/>
    <property type="project" value="UniProtKB-UniRule"/>
</dbReference>
<organism evidence="12 13">
    <name type="scientific">Candidatus Ordinivivax streblomastigis</name>
    <dbReference type="NCBI Taxonomy" id="2540710"/>
    <lineage>
        <taxon>Bacteria</taxon>
        <taxon>Pseudomonadati</taxon>
        <taxon>Bacteroidota</taxon>
        <taxon>Bacteroidia</taxon>
        <taxon>Bacteroidales</taxon>
        <taxon>Candidatus Ordinivivax</taxon>
    </lineage>
</organism>
<feature type="transmembrane region" description="Helical" evidence="10">
    <location>
        <begin position="33"/>
        <end position="49"/>
    </location>
</feature>
<dbReference type="InterPro" id="IPR003390">
    <property type="entry name" value="DNA_integrity_scan_DisA_N"/>
</dbReference>
<evidence type="ECO:0000256" key="9">
    <source>
        <dbReference type="ARBA" id="ARBA00023136"/>
    </source>
</evidence>
<feature type="domain" description="DAC" evidence="11">
    <location>
        <begin position="78"/>
        <end position="246"/>
    </location>
</feature>
<comment type="caution">
    <text evidence="12">The sequence shown here is derived from an EMBL/GenBank/DDBJ whole genome shotgun (WGS) entry which is preliminary data.</text>
</comment>
<dbReference type="PIRSF" id="PIRSF004793">
    <property type="entry name" value="UCP004793"/>
    <property type="match status" value="1"/>
</dbReference>
<dbReference type="PANTHER" id="PTHR34185:SF1">
    <property type="entry name" value="DIADENYLATE CYCLASE"/>
    <property type="match status" value="1"/>
</dbReference>
<dbReference type="Pfam" id="PF19293">
    <property type="entry name" value="CdaA_N"/>
    <property type="match status" value="1"/>
</dbReference>
<proteinExistence type="inferred from homology"/>
<dbReference type="SUPFAM" id="SSF143597">
    <property type="entry name" value="YojJ-like"/>
    <property type="match status" value="1"/>
</dbReference>
<dbReference type="GO" id="GO:0106408">
    <property type="term" value="F:diadenylate cyclase activity"/>
    <property type="evidence" value="ECO:0007669"/>
    <property type="project" value="UniProtKB-EC"/>
</dbReference>
<dbReference type="EC" id="2.7.7.85" evidence="10"/>
<dbReference type="EMBL" id="SNRX01000001">
    <property type="protein sequence ID" value="KAA6303604.1"/>
    <property type="molecule type" value="Genomic_DNA"/>
</dbReference>
<protein>
    <recommendedName>
        <fullName evidence="10">Diadenylate cyclase</fullName>
        <shortName evidence="10">DAC</shortName>
        <ecNumber evidence="10">2.7.7.85</ecNumber>
    </recommendedName>
    <alternativeName>
        <fullName evidence="10">Cyclic-di-AMP synthase</fullName>
        <shortName evidence="10">c-di-AMP synthase</shortName>
    </alternativeName>
</protein>
<name>A0A5M8P5G5_9BACT</name>
<dbReference type="NCBIfam" id="TIGR00159">
    <property type="entry name" value="diadenylate cyclase CdaA"/>
    <property type="match status" value="1"/>
</dbReference>
<keyword evidence="5 10" id="KW-0548">Nucleotidyltransferase</keyword>
<keyword evidence="6 10" id="KW-0547">Nucleotide-binding</keyword>
<keyword evidence="9 10" id="KW-0472">Membrane</keyword>
<evidence type="ECO:0000313" key="13">
    <source>
        <dbReference type="Proteomes" id="UP000324575"/>
    </source>
</evidence>
<evidence type="ECO:0000256" key="8">
    <source>
        <dbReference type="ARBA" id="ARBA00022989"/>
    </source>
</evidence>
<dbReference type="Gene3D" id="3.40.1700.10">
    <property type="entry name" value="DNA integrity scanning protein, DisA, N-terminal domain"/>
    <property type="match status" value="1"/>
</dbReference>
<dbReference type="GO" id="GO:0006171">
    <property type="term" value="P:cAMP biosynthetic process"/>
    <property type="evidence" value="ECO:0007669"/>
    <property type="project" value="InterPro"/>
</dbReference>
<dbReference type="InterPro" id="IPR050338">
    <property type="entry name" value="DisA"/>
</dbReference>
<dbReference type="PANTHER" id="PTHR34185">
    <property type="entry name" value="DIADENYLATE CYCLASE"/>
    <property type="match status" value="1"/>
</dbReference>
<evidence type="ECO:0000256" key="3">
    <source>
        <dbReference type="ARBA" id="ARBA00022679"/>
    </source>
</evidence>
<dbReference type="InterPro" id="IPR014046">
    <property type="entry name" value="C-di-AMP_synthase"/>
</dbReference>
<dbReference type="GO" id="GO:0004016">
    <property type="term" value="F:adenylate cyclase activity"/>
    <property type="evidence" value="ECO:0007669"/>
    <property type="project" value="UniProtKB-UniRule"/>
</dbReference>
<keyword evidence="4 10" id="KW-0812">Transmembrane</keyword>
<comment type="caution">
    <text evidence="10">Lacks conserved residue(s) required for the propagation of feature annotation.</text>
</comment>
<gene>
    <name evidence="10" type="primary">dacA</name>
    <name evidence="12" type="ORF">EZS26_000155</name>
</gene>
<comment type="catalytic activity">
    <reaction evidence="1 10">
        <text>2 ATP = 3',3'-c-di-AMP + 2 diphosphate</text>
        <dbReference type="Rhea" id="RHEA:35655"/>
        <dbReference type="ChEBI" id="CHEBI:30616"/>
        <dbReference type="ChEBI" id="CHEBI:33019"/>
        <dbReference type="ChEBI" id="CHEBI:71500"/>
        <dbReference type="EC" id="2.7.7.85"/>
    </reaction>
</comment>
<evidence type="ECO:0000256" key="10">
    <source>
        <dbReference type="HAMAP-Rule" id="MF_01499"/>
    </source>
</evidence>
<evidence type="ECO:0000256" key="5">
    <source>
        <dbReference type="ARBA" id="ARBA00022695"/>
    </source>
</evidence>
<sequence length="256" mass="28848">MLDNFGIKDAIDILLVAFFLYETYLLMKKTGTTAIFLGVLTFIILWLLASKMFEMRMIGGILDKFIDVGLILLIVVFQREIRDFLQDFGNNKGIKAIVKFFRSKRKNHIEADISYIMPIVLATINMAKRKEGALIVIQQDIPLDTYIETGEVINANISSRLIENIFFKNSPLHDGAMVISGKKIKAAACVLPVSHKQDIPKRYGLRHRSALGLAEQTDAKIIIVSEETGKISLAHNGHLYPNLLAEELQKMLTQND</sequence>
<keyword evidence="2 10" id="KW-1003">Cell membrane</keyword>
<evidence type="ECO:0000313" key="12">
    <source>
        <dbReference type="EMBL" id="KAA6303604.1"/>
    </source>
</evidence>
<dbReference type="FunFam" id="3.40.1700.10:FF:000002">
    <property type="entry name" value="Diadenylate cyclase"/>
    <property type="match status" value="1"/>
</dbReference>
<comment type="subunit">
    <text evidence="10">Probably a homodimer.</text>
</comment>
<dbReference type="AlphaFoldDB" id="A0A5M8P5G5"/>
<evidence type="ECO:0000256" key="7">
    <source>
        <dbReference type="ARBA" id="ARBA00022840"/>
    </source>
</evidence>
<dbReference type="Proteomes" id="UP000324575">
    <property type="component" value="Unassembled WGS sequence"/>
</dbReference>
<dbReference type="InterPro" id="IPR045585">
    <property type="entry name" value="CdaA_N"/>
</dbReference>
<accession>A0A5M8P5G5</accession>
<dbReference type="InterPro" id="IPR034701">
    <property type="entry name" value="CdaA"/>
</dbReference>
<dbReference type="PROSITE" id="PS51794">
    <property type="entry name" value="DAC"/>
    <property type="match status" value="1"/>
</dbReference>
<dbReference type="Pfam" id="PF02457">
    <property type="entry name" value="DAC"/>
    <property type="match status" value="1"/>
</dbReference>
<keyword evidence="3 10" id="KW-0808">Transferase</keyword>
<feature type="transmembrane region" description="Helical" evidence="10">
    <location>
        <begin position="9"/>
        <end position="27"/>
    </location>
</feature>
<evidence type="ECO:0000259" key="11">
    <source>
        <dbReference type="PROSITE" id="PS51794"/>
    </source>
</evidence>
<comment type="function">
    <text evidence="10">Catalyzes the condensation of 2 ATP molecules into cyclic di-AMP (c-di-AMP), a second messenger used to regulate differing processes in different bacteria.</text>
</comment>
<evidence type="ECO:0000256" key="2">
    <source>
        <dbReference type="ARBA" id="ARBA00022475"/>
    </source>
</evidence>
<reference evidence="12 13" key="1">
    <citation type="submission" date="2019-03" db="EMBL/GenBank/DDBJ databases">
        <title>Single cell metagenomics reveals metabolic interactions within the superorganism composed of flagellate Streblomastix strix and complex community of Bacteroidetes bacteria on its surface.</title>
        <authorList>
            <person name="Treitli S.C."/>
            <person name="Kolisko M."/>
            <person name="Husnik F."/>
            <person name="Keeling P."/>
            <person name="Hampl V."/>
        </authorList>
    </citation>
    <scope>NUCLEOTIDE SEQUENCE [LARGE SCALE GENOMIC DNA]</scope>
    <source>
        <strain evidence="12">St1</strain>
    </source>
</reference>
<evidence type="ECO:0000256" key="4">
    <source>
        <dbReference type="ARBA" id="ARBA00022692"/>
    </source>
</evidence>
<evidence type="ECO:0000256" key="6">
    <source>
        <dbReference type="ARBA" id="ARBA00022741"/>
    </source>
</evidence>
<dbReference type="InterPro" id="IPR036888">
    <property type="entry name" value="DNA_integrity_DisA_N_sf"/>
</dbReference>
<dbReference type="HAMAP" id="MF_01499">
    <property type="entry name" value="DacA"/>
    <property type="match status" value="1"/>
</dbReference>
<keyword evidence="8 10" id="KW-1133">Transmembrane helix</keyword>
<keyword evidence="7 10" id="KW-0067">ATP-binding</keyword>